<keyword evidence="2" id="KW-1185">Reference proteome</keyword>
<sequence>ALHLHGSEKLFAGACGRCFSWDLHSGELQREFHLPGASSEQPSTPSTLVAVTGARGAEAEVVGTHLWVGLDTGVLAVFDAQTGVLVRSFSCAGPEVVVSLAFCPANAVVFALSAHKRVSIWDSGSYACLQKYPAELMTCGSDLSAMAAINLRALDMSLLLLAGVDGSLCVRRITRRPDRKLNCVLLWYVEHAGFATGCPVTAIDYHPGMDSVLLGDAGCNVMLLQNLREQLGAS</sequence>
<dbReference type="AlphaFoldDB" id="A0A813DQ01"/>
<dbReference type="InterPro" id="IPR015943">
    <property type="entry name" value="WD40/YVTN_repeat-like_dom_sf"/>
</dbReference>
<proteinExistence type="predicted"/>
<dbReference type="Gene3D" id="2.130.10.10">
    <property type="entry name" value="YVTN repeat-like/Quinoprotein amine dehydrogenase"/>
    <property type="match status" value="1"/>
</dbReference>
<comment type="caution">
    <text evidence="1">The sequence shown here is derived from an EMBL/GenBank/DDBJ whole genome shotgun (WGS) entry which is preliminary data.</text>
</comment>
<evidence type="ECO:0000313" key="2">
    <source>
        <dbReference type="Proteomes" id="UP000654075"/>
    </source>
</evidence>
<feature type="non-terminal residue" evidence="1">
    <location>
        <position position="1"/>
    </location>
</feature>
<dbReference type="InterPro" id="IPR011047">
    <property type="entry name" value="Quinoprotein_ADH-like_sf"/>
</dbReference>
<dbReference type="SUPFAM" id="SSF50998">
    <property type="entry name" value="Quinoprotein alcohol dehydrogenase-like"/>
    <property type="match status" value="1"/>
</dbReference>
<dbReference type="EMBL" id="CAJNNV010004018">
    <property type="protein sequence ID" value="CAE8590003.1"/>
    <property type="molecule type" value="Genomic_DNA"/>
</dbReference>
<organism evidence="1 2">
    <name type="scientific">Polarella glacialis</name>
    <name type="common">Dinoflagellate</name>
    <dbReference type="NCBI Taxonomy" id="89957"/>
    <lineage>
        <taxon>Eukaryota</taxon>
        <taxon>Sar</taxon>
        <taxon>Alveolata</taxon>
        <taxon>Dinophyceae</taxon>
        <taxon>Suessiales</taxon>
        <taxon>Suessiaceae</taxon>
        <taxon>Polarella</taxon>
    </lineage>
</organism>
<name>A0A813DQ01_POLGL</name>
<protein>
    <recommendedName>
        <fullName evidence="3">Cilia- and flagella-associated protein 43</fullName>
    </recommendedName>
</protein>
<evidence type="ECO:0008006" key="3">
    <source>
        <dbReference type="Google" id="ProtNLM"/>
    </source>
</evidence>
<feature type="non-terminal residue" evidence="1">
    <location>
        <position position="234"/>
    </location>
</feature>
<accession>A0A813DQ01</accession>
<evidence type="ECO:0000313" key="1">
    <source>
        <dbReference type="EMBL" id="CAE8590003.1"/>
    </source>
</evidence>
<dbReference type="OrthoDB" id="407844at2759"/>
<reference evidence="1" key="1">
    <citation type="submission" date="2021-02" db="EMBL/GenBank/DDBJ databases">
        <authorList>
            <person name="Dougan E. K."/>
            <person name="Rhodes N."/>
            <person name="Thang M."/>
            <person name="Chan C."/>
        </authorList>
    </citation>
    <scope>NUCLEOTIDE SEQUENCE</scope>
</reference>
<dbReference type="Proteomes" id="UP000654075">
    <property type="component" value="Unassembled WGS sequence"/>
</dbReference>
<gene>
    <name evidence="1" type="ORF">PGLA1383_LOCUS8731</name>
</gene>